<dbReference type="AlphaFoldDB" id="A0A2G3DUQ0"/>
<gene>
    <name evidence="3" type="ORF">CSX01_08290</name>
</gene>
<comment type="caution">
    <text evidence="3">The sequence shown here is derived from an EMBL/GenBank/DDBJ whole genome shotgun (WGS) entry which is preliminary data.</text>
</comment>
<evidence type="ECO:0000256" key="2">
    <source>
        <dbReference type="SAM" id="Phobius"/>
    </source>
</evidence>
<keyword evidence="2" id="KW-1133">Transmembrane helix</keyword>
<name>A0A2G3DUQ0_9FIRM</name>
<proteinExistence type="predicted"/>
<evidence type="ECO:0000313" key="3">
    <source>
        <dbReference type="EMBL" id="PHU34777.1"/>
    </source>
</evidence>
<organism evidence="3 4">
    <name type="scientific">Pseudobutyrivibrio ruminis</name>
    <dbReference type="NCBI Taxonomy" id="46206"/>
    <lineage>
        <taxon>Bacteria</taxon>
        <taxon>Bacillati</taxon>
        <taxon>Bacillota</taxon>
        <taxon>Clostridia</taxon>
        <taxon>Lachnospirales</taxon>
        <taxon>Lachnospiraceae</taxon>
        <taxon>Pseudobutyrivibrio</taxon>
    </lineage>
</organism>
<feature type="transmembrane region" description="Helical" evidence="2">
    <location>
        <begin position="35"/>
        <end position="55"/>
    </location>
</feature>
<dbReference type="SUPFAM" id="SSF58113">
    <property type="entry name" value="Apolipoprotein A-I"/>
    <property type="match status" value="1"/>
</dbReference>
<keyword evidence="2" id="KW-0472">Membrane</keyword>
<dbReference type="RefSeq" id="WP_099392049.1">
    <property type="nucleotide sequence ID" value="NZ_PDYF01000012.1"/>
</dbReference>
<dbReference type="Proteomes" id="UP000225889">
    <property type="component" value="Unassembled WGS sequence"/>
</dbReference>
<reference evidence="3 4" key="1">
    <citation type="submission" date="2017-10" db="EMBL/GenBank/DDBJ databases">
        <title>Resolving the taxonomy of Roseburia spp., Eubacterium rectale and Agathobacter spp. through phylogenomic analysis.</title>
        <authorList>
            <person name="Sheridan P.O."/>
            <person name="Walker A.W."/>
            <person name="Duncan S.H."/>
            <person name="Scott K.P."/>
            <person name="Toole P.W.O."/>
            <person name="Luis P."/>
            <person name="Flint H.J."/>
        </authorList>
    </citation>
    <scope>NUCLEOTIDE SEQUENCE [LARGE SCALE GENOMIC DNA]</scope>
    <source>
        <strain evidence="3 4">JK626</strain>
    </source>
</reference>
<reference evidence="3 4" key="2">
    <citation type="submission" date="2017-10" db="EMBL/GenBank/DDBJ databases">
        <authorList>
            <person name="Banno H."/>
            <person name="Chua N.-H."/>
        </authorList>
    </citation>
    <scope>NUCLEOTIDE SEQUENCE [LARGE SCALE GENOMIC DNA]</scope>
    <source>
        <strain evidence="3 4">JK626</strain>
    </source>
</reference>
<dbReference type="EMBL" id="PDYF01000012">
    <property type="protein sequence ID" value="PHU34777.1"/>
    <property type="molecule type" value="Genomic_DNA"/>
</dbReference>
<keyword evidence="1" id="KW-0175">Coiled coil</keyword>
<accession>A0A2G3DUQ0</accession>
<evidence type="ECO:0000256" key="1">
    <source>
        <dbReference type="SAM" id="Coils"/>
    </source>
</evidence>
<sequence length="514" mass="57296">MNVERKLRNKPDSTSKFKEVAKQVYVKKDGKANKISIGLSIGIIILLIILSFFAMQRLSPSAIESDVVNGVSSEEGQKAVRQAFLDGINDYLNGDITEDEMMKTIADLINDYLNSTNGFTAQQTEALSTIIGEYLNSTTIYTDIDKNAQAIDDIYQLIEKKYQDNRNYISTVESQLSSLIESNTITDNERYAELVAMDNRLKSWLDDTTADLTSKIKDTESELTSLINDFKDLFENSIGGTDWSESATYSKGDFVFNEDYMYVSLVDNNTSALSDTSAWKQTDIKTIINELTKDTAEQLDELRVDLAALEVKQSSDLEEVKTNLTNIINNNAELAKEENKELKEALLKKVNDFEDATEEGLSNLSDDIVKAMEDAGIADAALAEQIQALKDATAGDIKDLKNSTDMALAALEDAATWSERVTYDNKAYVTHYNGSVQRLYHSLQNNNVGHEPGVSGSESWWEEVDTVTLINELQTQVTDNKNHLTDLGTSGEEFQYGVQGSQRGYYVNGSFKPF</sequence>
<feature type="coiled-coil region" evidence="1">
    <location>
        <begin position="292"/>
        <end position="359"/>
    </location>
</feature>
<evidence type="ECO:0000313" key="4">
    <source>
        <dbReference type="Proteomes" id="UP000225889"/>
    </source>
</evidence>
<protein>
    <submittedName>
        <fullName evidence="3">Uncharacterized protein</fullName>
    </submittedName>
</protein>
<keyword evidence="2" id="KW-0812">Transmembrane</keyword>